<dbReference type="Pfam" id="PF03724">
    <property type="entry name" value="META"/>
    <property type="match status" value="1"/>
</dbReference>
<dbReference type="RefSeq" id="WP_162445705.1">
    <property type="nucleotide sequence ID" value="NZ_CP048222.1"/>
</dbReference>
<gene>
    <name evidence="3" type="ORF">GXP67_25275</name>
</gene>
<accession>A0A6C0GNU1</accession>
<dbReference type="InterPro" id="IPR005184">
    <property type="entry name" value="DUF306_Meta_HslJ"/>
</dbReference>
<feature type="domain" description="DUF306" evidence="2">
    <location>
        <begin position="38"/>
        <end position="142"/>
    </location>
</feature>
<sequence>MKKTILLLCLAVLFTSSCSSSKNSPGGNSLSSIMQVLNARWALQSIAGQTGLGDLFGEQMPFLQFDTQASRVSGNNGCNSLAGPLKIEAGNKISFANMVSTRKACPGQGESVFMNALNKVTNFKVDNGVLKLLNQGEEVMSFIKGDN</sequence>
<dbReference type="Gene3D" id="2.40.128.270">
    <property type="match status" value="1"/>
</dbReference>
<evidence type="ECO:0000259" key="2">
    <source>
        <dbReference type="Pfam" id="PF03724"/>
    </source>
</evidence>
<dbReference type="PANTHER" id="PTHR35535">
    <property type="entry name" value="HEAT SHOCK PROTEIN HSLJ"/>
    <property type="match status" value="1"/>
</dbReference>
<organism evidence="3 4">
    <name type="scientific">Rhodocytophaga rosea</name>
    <dbReference type="NCBI Taxonomy" id="2704465"/>
    <lineage>
        <taxon>Bacteria</taxon>
        <taxon>Pseudomonadati</taxon>
        <taxon>Bacteroidota</taxon>
        <taxon>Cytophagia</taxon>
        <taxon>Cytophagales</taxon>
        <taxon>Rhodocytophagaceae</taxon>
        <taxon>Rhodocytophaga</taxon>
    </lineage>
</organism>
<dbReference type="PROSITE" id="PS51257">
    <property type="entry name" value="PROKAR_LIPOPROTEIN"/>
    <property type="match status" value="1"/>
</dbReference>
<dbReference type="AlphaFoldDB" id="A0A6C0GNU1"/>
<keyword evidence="4" id="KW-1185">Reference proteome</keyword>
<dbReference type="InterPro" id="IPR053147">
    <property type="entry name" value="Hsp_HslJ-like"/>
</dbReference>
<proteinExistence type="predicted"/>
<name>A0A6C0GNU1_9BACT</name>
<evidence type="ECO:0000313" key="3">
    <source>
        <dbReference type="EMBL" id="QHT69721.1"/>
    </source>
</evidence>
<evidence type="ECO:0000256" key="1">
    <source>
        <dbReference type="SAM" id="SignalP"/>
    </source>
</evidence>
<dbReference type="KEGG" id="rhoz:GXP67_25275"/>
<dbReference type="InterPro" id="IPR038670">
    <property type="entry name" value="HslJ-like_sf"/>
</dbReference>
<reference evidence="3 4" key="1">
    <citation type="submission" date="2020-01" db="EMBL/GenBank/DDBJ databases">
        <authorList>
            <person name="Kim M.K."/>
        </authorList>
    </citation>
    <scope>NUCLEOTIDE SEQUENCE [LARGE SCALE GENOMIC DNA]</scope>
    <source>
        <strain evidence="3 4">172606-1</strain>
    </source>
</reference>
<protein>
    <submittedName>
        <fullName evidence="3">META domain-containing protein</fullName>
    </submittedName>
</protein>
<feature type="signal peptide" evidence="1">
    <location>
        <begin position="1"/>
        <end position="21"/>
    </location>
</feature>
<keyword evidence="1" id="KW-0732">Signal</keyword>
<feature type="chain" id="PRO_5025478732" evidence="1">
    <location>
        <begin position="22"/>
        <end position="147"/>
    </location>
</feature>
<dbReference type="PANTHER" id="PTHR35535:SF1">
    <property type="entry name" value="HEAT SHOCK PROTEIN HSLJ"/>
    <property type="match status" value="1"/>
</dbReference>
<evidence type="ECO:0000313" key="4">
    <source>
        <dbReference type="Proteomes" id="UP000480178"/>
    </source>
</evidence>
<dbReference type="EMBL" id="CP048222">
    <property type="protein sequence ID" value="QHT69721.1"/>
    <property type="molecule type" value="Genomic_DNA"/>
</dbReference>
<dbReference type="Proteomes" id="UP000480178">
    <property type="component" value="Chromosome"/>
</dbReference>